<dbReference type="AlphaFoldDB" id="A0A846Z014"/>
<protein>
    <submittedName>
        <fullName evidence="2">CHAT domain-containing protein</fullName>
    </submittedName>
</protein>
<dbReference type="InterPro" id="IPR024983">
    <property type="entry name" value="CHAT_dom"/>
</dbReference>
<dbReference type="EMBL" id="JAAXPI010000019">
    <property type="protein sequence ID" value="NKZ05277.1"/>
    <property type="molecule type" value="Genomic_DNA"/>
</dbReference>
<comment type="caution">
    <text evidence="2">The sequence shown here is derived from an EMBL/GenBank/DDBJ whole genome shotgun (WGS) entry which is preliminary data.</text>
</comment>
<evidence type="ECO:0000313" key="3">
    <source>
        <dbReference type="Proteomes" id="UP000579250"/>
    </source>
</evidence>
<dbReference type="RefSeq" id="WP_067637331.1">
    <property type="nucleotide sequence ID" value="NZ_JAAXPI010000019.1"/>
</dbReference>
<name>A0A846Z014_9ACTN</name>
<accession>A0A846Z014</accession>
<gene>
    <name evidence="2" type="ORF">HGB48_16195</name>
</gene>
<evidence type="ECO:0000259" key="1">
    <source>
        <dbReference type="Pfam" id="PF12770"/>
    </source>
</evidence>
<proteinExistence type="predicted"/>
<dbReference type="Proteomes" id="UP000579250">
    <property type="component" value="Unassembled WGS sequence"/>
</dbReference>
<feature type="domain" description="CHAT" evidence="1">
    <location>
        <begin position="244"/>
        <end position="494"/>
    </location>
</feature>
<dbReference type="Pfam" id="PF12770">
    <property type="entry name" value="CHAT"/>
    <property type="match status" value="1"/>
</dbReference>
<keyword evidence="3" id="KW-1185">Reference proteome</keyword>
<evidence type="ECO:0000313" key="2">
    <source>
        <dbReference type="EMBL" id="NKZ05277.1"/>
    </source>
</evidence>
<sequence length="528" mass="58067">MAAQTRVGGDELHQRHIAGLADRHRELIELMRMVGVHRQEVATGDGSAEVRTVLAPDPDQSRATRELFAAYMAQVRIVLAFLRRVDVGTAARFAQAAERLSSYFLLRRQGGDIPFDLWKELFTRESAALVELQARLIADNEDAFALLRDRTPVWQVDFELSIARGENGFRLDARSPLGSAGTTLKLDLAPGELENFVLAYCGPKPAVRQGGVPRALEPLAEFGGRLFAGVFRESVRDLLQQTRAQAVGVGNGLRVRLRLAEAAELQTIPWELLYDGTDFLCLSPHHSVVRHLDRVASPATATSTHPLRVLVTVSSPRDLPRLDTEAEIETIRVALGPLIELGLVELSFTRDATLLALQRTLRRANEAGRPIHIWHFMGHGHKDAREGLGMLDFERDGKSAPVSGFHLGTLFRNHPQLRLVFLNACETGAMDQLDAMSSLGGALVERGVPTAVTMQFPISDDAAVTFTEEFYASLVDGLTIDAAVTEARRAIFFSANHNEWATPAVFARQANAEVLLRAGRAGRDTLEM</sequence>
<organism evidence="2 3">
    <name type="scientific">Actinomadura latina</name>
    <dbReference type="NCBI Taxonomy" id="163603"/>
    <lineage>
        <taxon>Bacteria</taxon>
        <taxon>Bacillati</taxon>
        <taxon>Actinomycetota</taxon>
        <taxon>Actinomycetes</taxon>
        <taxon>Streptosporangiales</taxon>
        <taxon>Thermomonosporaceae</taxon>
        <taxon>Actinomadura</taxon>
    </lineage>
</organism>
<reference evidence="2 3" key="1">
    <citation type="submission" date="2020-04" db="EMBL/GenBank/DDBJ databases">
        <title>MicrobeNet Type strains.</title>
        <authorList>
            <person name="Nicholson A.C."/>
        </authorList>
    </citation>
    <scope>NUCLEOTIDE SEQUENCE [LARGE SCALE GENOMIC DNA]</scope>
    <source>
        <strain evidence="2 3">ATCC BAA-277</strain>
    </source>
</reference>